<dbReference type="InterPro" id="IPR016181">
    <property type="entry name" value="Acyl_CoA_acyltransferase"/>
</dbReference>
<dbReference type="Proteomes" id="UP000297982">
    <property type="component" value="Unassembled WGS sequence"/>
</dbReference>
<gene>
    <name evidence="2" type="ORF">E4663_09955</name>
</gene>
<comment type="caution">
    <text evidence="2">The sequence shown here is derived from an EMBL/GenBank/DDBJ whole genome shotgun (WGS) entry which is preliminary data.</text>
</comment>
<dbReference type="InterPro" id="IPR000182">
    <property type="entry name" value="GNAT_dom"/>
</dbReference>
<dbReference type="Gene3D" id="3.40.630.30">
    <property type="match status" value="1"/>
</dbReference>
<dbReference type="Pfam" id="PF00583">
    <property type="entry name" value="Acetyltransf_1"/>
    <property type="match status" value="1"/>
</dbReference>
<dbReference type="PANTHER" id="PTHR43617:SF30">
    <property type="entry name" value="HISTONE ACETYLTRANSFERASE"/>
    <property type="match status" value="1"/>
</dbReference>
<proteinExistence type="predicted"/>
<protein>
    <submittedName>
        <fullName evidence="2">GNAT family N-acetyltransferase</fullName>
    </submittedName>
</protein>
<reference evidence="2 3" key="1">
    <citation type="journal article" date="2003" name="Int. J. Syst. Evol. Microbiol.">
        <title>Halobacillus salinus sp. nov., isolated from a salt lake on the coast of the East Sea in Korea.</title>
        <authorList>
            <person name="Yoon J.H."/>
            <person name="Kang K.H."/>
            <person name="Park Y.H."/>
        </authorList>
    </citation>
    <scope>NUCLEOTIDE SEQUENCE [LARGE SCALE GENOMIC DNA]</scope>
    <source>
        <strain evidence="2 3">HSL-3</strain>
    </source>
</reference>
<dbReference type="PROSITE" id="PS51186">
    <property type="entry name" value="GNAT"/>
    <property type="match status" value="1"/>
</dbReference>
<dbReference type="EMBL" id="SRJC01000001">
    <property type="protein sequence ID" value="TGB05287.1"/>
    <property type="molecule type" value="Genomic_DNA"/>
</dbReference>
<dbReference type="CDD" id="cd04301">
    <property type="entry name" value="NAT_SF"/>
    <property type="match status" value="1"/>
</dbReference>
<dbReference type="RefSeq" id="WP_135327443.1">
    <property type="nucleotide sequence ID" value="NZ_SRJC01000001.1"/>
</dbReference>
<keyword evidence="2" id="KW-0808">Transferase</keyword>
<evidence type="ECO:0000313" key="2">
    <source>
        <dbReference type="EMBL" id="TGB05287.1"/>
    </source>
</evidence>
<name>A0A4Z0H649_9BACI</name>
<feature type="domain" description="N-acetyltransferase" evidence="1">
    <location>
        <begin position="3"/>
        <end position="163"/>
    </location>
</feature>
<evidence type="ECO:0000313" key="3">
    <source>
        <dbReference type="Proteomes" id="UP000297982"/>
    </source>
</evidence>
<dbReference type="STRING" id="192814.GCA_900166575_02377"/>
<dbReference type="InterPro" id="IPR050276">
    <property type="entry name" value="MshD_Acetyltransferase"/>
</dbReference>
<sequence>MNYFVRSARTEDATGVAKVQVDSWKSTYTGIVPETYLEKMTYESRQPKWESLIANQLVFVAEKEDGEIIGFANGGRKRTSEYPDFAGEIYAIYILKSHQSQGVGRHLMKALVERMTTEGMNSLIVSVLKDNPYRPFYEKLGFVPLDTKEIRIDDAMLHEMVMGCHGLQNIIHPH</sequence>
<dbReference type="AlphaFoldDB" id="A0A4Z0H649"/>
<organism evidence="2 3">
    <name type="scientific">Halobacillus salinus</name>
    <dbReference type="NCBI Taxonomy" id="192814"/>
    <lineage>
        <taxon>Bacteria</taxon>
        <taxon>Bacillati</taxon>
        <taxon>Bacillota</taxon>
        <taxon>Bacilli</taxon>
        <taxon>Bacillales</taxon>
        <taxon>Bacillaceae</taxon>
        <taxon>Halobacillus</taxon>
    </lineage>
</organism>
<accession>A0A4Z0H649</accession>
<dbReference type="SUPFAM" id="SSF55729">
    <property type="entry name" value="Acyl-CoA N-acyltransferases (Nat)"/>
    <property type="match status" value="1"/>
</dbReference>
<keyword evidence="3" id="KW-1185">Reference proteome</keyword>
<evidence type="ECO:0000259" key="1">
    <source>
        <dbReference type="PROSITE" id="PS51186"/>
    </source>
</evidence>
<dbReference type="PANTHER" id="PTHR43617">
    <property type="entry name" value="L-AMINO ACID N-ACETYLTRANSFERASE"/>
    <property type="match status" value="1"/>
</dbReference>
<dbReference type="GO" id="GO:0016747">
    <property type="term" value="F:acyltransferase activity, transferring groups other than amino-acyl groups"/>
    <property type="evidence" value="ECO:0007669"/>
    <property type="project" value="InterPro"/>
</dbReference>